<dbReference type="Gene3D" id="2.60.120.10">
    <property type="entry name" value="Jelly Rolls"/>
    <property type="match status" value="1"/>
</dbReference>
<dbReference type="EC" id="5.3.1.9" evidence="4"/>
<comment type="caution">
    <text evidence="10">The sequence shown here is derived from an EMBL/GenBank/DDBJ whole genome shotgun (WGS) entry which is preliminary data.</text>
</comment>
<dbReference type="InterPro" id="IPR010551">
    <property type="entry name" value="G6P_isomerase_prok"/>
</dbReference>
<evidence type="ECO:0000256" key="8">
    <source>
        <dbReference type="ARBA" id="ARBA00029321"/>
    </source>
</evidence>
<dbReference type="PANTHER" id="PTHR15108">
    <property type="entry name" value="N-ACYLGLUCOSAMINE-2-EPIMERASE"/>
    <property type="match status" value="1"/>
</dbReference>
<evidence type="ECO:0000256" key="1">
    <source>
        <dbReference type="ARBA" id="ARBA00004926"/>
    </source>
</evidence>
<dbReference type="InterPro" id="IPR014710">
    <property type="entry name" value="RmlC-like_jellyroll"/>
</dbReference>
<evidence type="ECO:0000256" key="4">
    <source>
        <dbReference type="ARBA" id="ARBA00011952"/>
    </source>
</evidence>
<keyword evidence="5" id="KW-0312">Gluconeogenesis</keyword>
<dbReference type="InterPro" id="IPR010819">
    <property type="entry name" value="AGE/CE"/>
</dbReference>
<proteinExistence type="inferred from homology"/>
<organism evidence="10 11">
    <name type="scientific">Vibrio scophthalmi</name>
    <dbReference type="NCBI Taxonomy" id="45658"/>
    <lineage>
        <taxon>Bacteria</taxon>
        <taxon>Pseudomonadati</taxon>
        <taxon>Pseudomonadota</taxon>
        <taxon>Gammaproteobacteria</taxon>
        <taxon>Vibrionales</taxon>
        <taxon>Vibrionaceae</taxon>
        <taxon>Vibrio</taxon>
    </lineage>
</organism>
<dbReference type="RefSeq" id="WP_244882058.1">
    <property type="nucleotide sequence ID" value="NZ_MDCJ01000002.1"/>
</dbReference>
<evidence type="ECO:0000259" key="9">
    <source>
        <dbReference type="Pfam" id="PF06560"/>
    </source>
</evidence>
<protein>
    <recommendedName>
        <fullName evidence="4">glucose-6-phosphate isomerase</fullName>
        <ecNumber evidence="4">5.3.1.9</ecNumber>
    </recommendedName>
</protein>
<dbReference type="UniPathway" id="UPA00109">
    <property type="reaction ID" value="UER00181"/>
</dbReference>
<keyword evidence="7 10" id="KW-0413">Isomerase</keyword>
<dbReference type="SUPFAM" id="SSF51182">
    <property type="entry name" value="RmlC-like cupins"/>
    <property type="match status" value="1"/>
</dbReference>
<dbReference type="AlphaFoldDB" id="A0A1E3WL97"/>
<dbReference type="GO" id="GO:0006096">
    <property type="term" value="P:glycolytic process"/>
    <property type="evidence" value="ECO:0007669"/>
    <property type="project" value="UniProtKB-UniPathway"/>
</dbReference>
<comment type="pathway">
    <text evidence="1">Carbohydrate degradation; glycolysis; D-glyceraldehyde 3-phosphate and glycerone phosphate from D-glucose: step 2/4.</text>
</comment>
<sequence>MNSLEDQILRCRHWLTHHALPIWLTSQDNQSGLFAEGIMYNGELFDSNQIRFRVQPRQAYVYSHATLLGFIDANQSIDRVIKQGFDTFGSIKTGYRFSTAPSEESGSINLYEQAFSLLGFAWYYRLNRDNSSFECMEATYQFIVEHFYDPIEGGFFLTLGDKTKKSQNPHMHLFEALMVCFEHTNDSVWLERASNIYQLFTDHFLRDGHLTEFFNRDFTLDNDIGDNLDPGHHYEWIWLLNHYQKLSGTNVDVAVNKLNQFATQFGHNTNGLVRDEILASGEPLRVTSRLWCQTEYLKATIALWERDPTSVRRTEISRAVEQIFTYFLNPASSGLWIDQVDECGGVCNEHSPASTFYHIFLAFSEVLKLDYEAAMHSTTPVINYTTGRIVAGQTVCKQTKLSALYGVFMDESAFNAQSQDTVIYQVEMLPPQDKEGELNFGVSHIEPGVIGQEFYMTRGHIHQRKEQAEYYFGSQGEGLLLMQTETGELSIEKVFPGSVHHIPGYVAHRLVNTGNTVLSALAVWPAVAGHDYDFVNSIGFKVRVMKAHHGYELLYS</sequence>
<evidence type="ECO:0000256" key="3">
    <source>
        <dbReference type="ARBA" id="ARBA00008558"/>
    </source>
</evidence>
<name>A0A1E3WL97_9VIBR</name>
<evidence type="ECO:0000256" key="2">
    <source>
        <dbReference type="ARBA" id="ARBA00006542"/>
    </source>
</evidence>
<dbReference type="GO" id="GO:0004347">
    <property type="term" value="F:glucose-6-phosphate isomerase activity"/>
    <property type="evidence" value="ECO:0007669"/>
    <property type="project" value="UniProtKB-EC"/>
</dbReference>
<dbReference type="Pfam" id="PF06560">
    <property type="entry name" value="GPI"/>
    <property type="match status" value="1"/>
</dbReference>
<keyword evidence="6" id="KW-0324">Glycolysis</keyword>
<comment type="catalytic activity">
    <reaction evidence="8">
        <text>alpha-D-glucose 6-phosphate = beta-D-fructose 6-phosphate</text>
        <dbReference type="Rhea" id="RHEA:11816"/>
        <dbReference type="ChEBI" id="CHEBI:57634"/>
        <dbReference type="ChEBI" id="CHEBI:58225"/>
        <dbReference type="EC" id="5.3.1.9"/>
    </reaction>
</comment>
<dbReference type="EMBL" id="MDCJ01000002">
    <property type="protein sequence ID" value="ODS10546.1"/>
    <property type="molecule type" value="Genomic_DNA"/>
</dbReference>
<dbReference type="InterPro" id="IPR011051">
    <property type="entry name" value="RmlC_Cupin_sf"/>
</dbReference>
<dbReference type="SUPFAM" id="SSF48208">
    <property type="entry name" value="Six-hairpin glycosidases"/>
    <property type="match status" value="1"/>
</dbReference>
<dbReference type="Pfam" id="PF07221">
    <property type="entry name" value="GlcNAc_2-epim"/>
    <property type="match status" value="1"/>
</dbReference>
<comment type="similarity">
    <text evidence="3">Belongs to the N-acylglucosamine 2-epimerase family.</text>
</comment>
<evidence type="ECO:0000256" key="6">
    <source>
        <dbReference type="ARBA" id="ARBA00023152"/>
    </source>
</evidence>
<accession>A0A1E3WL97</accession>
<feature type="domain" description="Glucose-6-phosphate isomerase prokaryote" evidence="9">
    <location>
        <begin position="400"/>
        <end position="537"/>
    </location>
</feature>
<dbReference type="Proteomes" id="UP000095131">
    <property type="component" value="Unassembled WGS sequence"/>
</dbReference>
<comment type="similarity">
    <text evidence="2">Belongs to the archaeal-type GPI family.</text>
</comment>
<dbReference type="CDD" id="cd02218">
    <property type="entry name" value="cupin_PGI"/>
    <property type="match status" value="1"/>
</dbReference>
<evidence type="ECO:0000256" key="5">
    <source>
        <dbReference type="ARBA" id="ARBA00022432"/>
    </source>
</evidence>
<gene>
    <name evidence="10" type="ORF">VSF3289_00805</name>
</gene>
<dbReference type="GO" id="GO:0006094">
    <property type="term" value="P:gluconeogenesis"/>
    <property type="evidence" value="ECO:0007669"/>
    <property type="project" value="UniProtKB-KW"/>
</dbReference>
<dbReference type="InterPro" id="IPR012341">
    <property type="entry name" value="6hp_glycosidase-like_sf"/>
</dbReference>
<dbReference type="GO" id="GO:0005737">
    <property type="term" value="C:cytoplasm"/>
    <property type="evidence" value="ECO:0007669"/>
    <property type="project" value="InterPro"/>
</dbReference>
<dbReference type="Gene3D" id="1.50.10.10">
    <property type="match status" value="1"/>
</dbReference>
<dbReference type="PATRIC" id="fig|45658.8.peg.794"/>
<dbReference type="InterPro" id="IPR008928">
    <property type="entry name" value="6-hairpin_glycosidase_sf"/>
</dbReference>
<reference evidence="10 11" key="1">
    <citation type="submission" date="2016-08" db="EMBL/GenBank/DDBJ databases">
        <title>Genome sequencing of Vibrio scophthalmi strain FP3289, an isolated from Paralichthys olivaceus.</title>
        <authorList>
            <person name="Han H.-J."/>
        </authorList>
    </citation>
    <scope>NUCLEOTIDE SEQUENCE [LARGE SCALE GENOMIC DNA]</scope>
    <source>
        <strain evidence="10 11">FP3289</strain>
    </source>
</reference>
<evidence type="ECO:0000256" key="7">
    <source>
        <dbReference type="ARBA" id="ARBA00023235"/>
    </source>
</evidence>
<evidence type="ECO:0000313" key="10">
    <source>
        <dbReference type="EMBL" id="ODS10546.1"/>
    </source>
</evidence>
<evidence type="ECO:0000313" key="11">
    <source>
        <dbReference type="Proteomes" id="UP000095131"/>
    </source>
</evidence>